<evidence type="ECO:0000313" key="3">
    <source>
        <dbReference type="Proteomes" id="UP001589775"/>
    </source>
</evidence>
<proteinExistence type="predicted"/>
<reference evidence="2 3" key="1">
    <citation type="submission" date="2024-09" db="EMBL/GenBank/DDBJ databases">
        <authorList>
            <person name="Sun Q."/>
            <person name="Mori K."/>
        </authorList>
    </citation>
    <scope>NUCLEOTIDE SEQUENCE [LARGE SCALE GENOMIC DNA]</scope>
    <source>
        <strain evidence="2 3">KCTC 23279</strain>
    </source>
</reference>
<dbReference type="Proteomes" id="UP001589775">
    <property type="component" value="Unassembled WGS sequence"/>
</dbReference>
<protein>
    <submittedName>
        <fullName evidence="2">Uncharacterized protein</fullName>
    </submittedName>
</protein>
<dbReference type="EMBL" id="JBHLWM010000012">
    <property type="protein sequence ID" value="MFC0243652.1"/>
    <property type="molecule type" value="Genomic_DNA"/>
</dbReference>
<sequence length="110" mass="12134">MRPITDVLREYRKGRAVDLASERLAELIQAVDETRKAGVLTLVIKVKPAKDGGSEKTLQIEVKSKIPEVDLPDAVFFSDSAGNLHRSDPTQTEMRFRDAADADRVAAAQQ</sequence>
<accession>A0ABV6EZV8</accession>
<name>A0ABV6EZV8_9BRAD</name>
<feature type="region of interest" description="Disordered" evidence="1">
    <location>
        <begin position="80"/>
        <end position="110"/>
    </location>
</feature>
<dbReference type="RefSeq" id="WP_378392844.1">
    <property type="nucleotide sequence ID" value="NZ_JBHLWM010000012.1"/>
</dbReference>
<evidence type="ECO:0000313" key="2">
    <source>
        <dbReference type="EMBL" id="MFC0243652.1"/>
    </source>
</evidence>
<evidence type="ECO:0000256" key="1">
    <source>
        <dbReference type="SAM" id="MobiDB-lite"/>
    </source>
</evidence>
<feature type="compositionally biased region" description="Basic and acidic residues" evidence="1">
    <location>
        <begin position="94"/>
        <end position="104"/>
    </location>
</feature>
<comment type="caution">
    <text evidence="2">The sequence shown here is derived from an EMBL/GenBank/DDBJ whole genome shotgun (WGS) entry which is preliminary data.</text>
</comment>
<organism evidence="2 3">
    <name type="scientific">Rhodopseudomonas telluris</name>
    <dbReference type="NCBI Taxonomy" id="644215"/>
    <lineage>
        <taxon>Bacteria</taxon>
        <taxon>Pseudomonadati</taxon>
        <taxon>Pseudomonadota</taxon>
        <taxon>Alphaproteobacteria</taxon>
        <taxon>Hyphomicrobiales</taxon>
        <taxon>Nitrobacteraceae</taxon>
        <taxon>Rhodopseudomonas</taxon>
    </lineage>
</organism>
<gene>
    <name evidence="2" type="ORF">ACFFJ6_24430</name>
</gene>
<keyword evidence="3" id="KW-1185">Reference proteome</keyword>